<dbReference type="GO" id="GO:0022857">
    <property type="term" value="F:transmembrane transporter activity"/>
    <property type="evidence" value="ECO:0007669"/>
    <property type="project" value="InterPro"/>
</dbReference>
<dbReference type="Pfam" id="PF06738">
    <property type="entry name" value="ThrE"/>
    <property type="match status" value="1"/>
</dbReference>
<reference evidence="3 4" key="1">
    <citation type="submission" date="2018-11" db="EMBL/GenBank/DDBJ databases">
        <title>Trebonia kvetii gen.nov., sp.nov., a novel acidophilic actinobacterium, and proposal of the new actinobacterial family Treboniaceae fam. nov.</title>
        <authorList>
            <person name="Rapoport D."/>
            <person name="Sagova-Mareckova M."/>
            <person name="Sedlacek I."/>
            <person name="Provaznik J."/>
            <person name="Kralova S."/>
            <person name="Pavlinic D."/>
            <person name="Benes V."/>
            <person name="Kopecky J."/>
        </authorList>
    </citation>
    <scope>NUCLEOTIDE SEQUENCE [LARGE SCALE GENOMIC DNA]</scope>
    <source>
        <strain evidence="3 4">15Tr583</strain>
    </source>
</reference>
<organism evidence="3 4">
    <name type="scientific">Trebonia kvetii</name>
    <dbReference type="NCBI Taxonomy" id="2480626"/>
    <lineage>
        <taxon>Bacteria</taxon>
        <taxon>Bacillati</taxon>
        <taxon>Actinomycetota</taxon>
        <taxon>Actinomycetes</taxon>
        <taxon>Streptosporangiales</taxon>
        <taxon>Treboniaceae</taxon>
        <taxon>Trebonia</taxon>
    </lineage>
</organism>
<evidence type="ECO:0000313" key="3">
    <source>
        <dbReference type="EMBL" id="TVZ01831.1"/>
    </source>
</evidence>
<accession>A0A6P2BTY8</accession>
<feature type="domain" description="Threonine/serine exporter-like N-terminal" evidence="2">
    <location>
        <begin position="37"/>
        <end position="160"/>
    </location>
</feature>
<keyword evidence="4" id="KW-1185">Reference proteome</keyword>
<comment type="caution">
    <text evidence="3">The sequence shown here is derived from an EMBL/GenBank/DDBJ whole genome shotgun (WGS) entry which is preliminary data.</text>
</comment>
<sequence>MGTDTPMTATENAAAGNADPEVDTLLSGLTRFLLLHSRWGAFELRDTVRAVGRRYGAHAEILAVADGAVLNVRHADAPAYHDTIRVGPELTRLDLVSKAKFLVNRILAGRLSAAAASRVLARLESSRDPYPWWLRVVGAVLFAVGFAPGVQQTWREAEIAVGQFTPGAVPLAQAAVTLIHG</sequence>
<gene>
    <name evidence="3" type="ORF">EAS64_30775</name>
</gene>
<dbReference type="Proteomes" id="UP000460272">
    <property type="component" value="Unassembled WGS sequence"/>
</dbReference>
<dbReference type="AlphaFoldDB" id="A0A6P2BTY8"/>
<comment type="similarity">
    <text evidence="1">Belongs to the ThrE exporter (TC 2.A.79) family.</text>
</comment>
<evidence type="ECO:0000256" key="1">
    <source>
        <dbReference type="ARBA" id="ARBA00034125"/>
    </source>
</evidence>
<dbReference type="InterPro" id="IPR010619">
    <property type="entry name" value="ThrE-like_N"/>
</dbReference>
<evidence type="ECO:0000313" key="4">
    <source>
        <dbReference type="Proteomes" id="UP000460272"/>
    </source>
</evidence>
<proteinExistence type="inferred from homology"/>
<name>A0A6P2BTY8_9ACTN</name>
<dbReference type="EMBL" id="RPFW01000006">
    <property type="protein sequence ID" value="TVZ01831.1"/>
    <property type="molecule type" value="Genomic_DNA"/>
</dbReference>
<protein>
    <recommendedName>
        <fullName evidence="2">Threonine/serine exporter-like N-terminal domain-containing protein</fullName>
    </recommendedName>
</protein>
<evidence type="ECO:0000259" key="2">
    <source>
        <dbReference type="Pfam" id="PF06738"/>
    </source>
</evidence>